<keyword evidence="7 9" id="KW-0663">Pyridoxal phosphate</keyword>
<dbReference type="UniPathway" id="UPA00078">
    <property type="reaction ID" value="UER00160"/>
</dbReference>
<dbReference type="InterPro" id="IPR015421">
    <property type="entry name" value="PyrdxlP-dep_Trfase_major"/>
</dbReference>
<evidence type="ECO:0000256" key="2">
    <source>
        <dbReference type="ARBA" id="ARBA00005063"/>
    </source>
</evidence>
<evidence type="ECO:0000256" key="7">
    <source>
        <dbReference type="ARBA" id="ARBA00022898"/>
    </source>
</evidence>
<evidence type="ECO:0000313" key="10">
    <source>
        <dbReference type="EMBL" id="QDS96581.1"/>
    </source>
</evidence>
<gene>
    <name evidence="9 10" type="primary">bioA</name>
    <name evidence="10" type="ORF">FF011L_53930</name>
</gene>
<evidence type="ECO:0000256" key="8">
    <source>
        <dbReference type="ARBA" id="ARBA00048449"/>
    </source>
</evidence>
<evidence type="ECO:0000256" key="6">
    <source>
        <dbReference type="ARBA" id="ARBA00022756"/>
    </source>
</evidence>
<dbReference type="InterPro" id="IPR005814">
    <property type="entry name" value="Aminotrans_3"/>
</dbReference>
<dbReference type="GO" id="GO:0030170">
    <property type="term" value="F:pyridoxal phosphate binding"/>
    <property type="evidence" value="ECO:0007669"/>
    <property type="project" value="UniProtKB-UniRule"/>
</dbReference>
<comment type="function">
    <text evidence="9">Catalyzes the transfer of the alpha-amino group from S-adenosyl-L-methionine (SAM) to 7-keto-8-aminopelargonic acid (KAPA) to form 7,8-diaminopelargonic acid (DAPA). It is the only aminotransferase known to utilize SAM as an amino donor.</text>
</comment>
<accession>A0A517MNX5</accession>
<dbReference type="RefSeq" id="WP_246109623.1">
    <property type="nucleotide sequence ID" value="NZ_CP036262.1"/>
</dbReference>
<keyword evidence="4 9" id="KW-0808">Transferase</keyword>
<keyword evidence="6 9" id="KW-0093">Biotin biosynthesis</keyword>
<dbReference type="GO" id="GO:0004015">
    <property type="term" value="F:adenosylmethionine-8-amino-7-oxononanoate transaminase activity"/>
    <property type="evidence" value="ECO:0007669"/>
    <property type="project" value="UniProtKB-UniRule"/>
</dbReference>
<keyword evidence="5 9" id="KW-0949">S-adenosyl-L-methionine</keyword>
<comment type="subunit">
    <text evidence="9">Homodimer.</text>
</comment>
<comment type="pathway">
    <text evidence="2 9">Cofactor biosynthesis; biotin biosynthesis; 7,8-diaminononanoate from 8-amino-7-oxononanoate (SAM route): step 1/1.</text>
</comment>
<feature type="binding site" evidence="9">
    <location>
        <position position="395"/>
    </location>
    <ligand>
        <name>substrate</name>
    </ligand>
</feature>
<dbReference type="FunFam" id="3.40.640.10:FF:000004">
    <property type="entry name" value="Acetylornithine aminotransferase"/>
    <property type="match status" value="1"/>
</dbReference>
<keyword evidence="3 9" id="KW-0032">Aminotransferase</keyword>
<proteinExistence type="inferred from homology"/>
<dbReference type="GO" id="GO:0005737">
    <property type="term" value="C:cytoplasm"/>
    <property type="evidence" value="ECO:0007669"/>
    <property type="project" value="UniProtKB-SubCell"/>
</dbReference>
<feature type="modified residue" description="N6-(pyridoxal phosphate)lysine" evidence="9">
    <location>
        <position position="277"/>
    </location>
</feature>
<comment type="cofactor">
    <cofactor evidence="1 9">
        <name>pyridoxal 5'-phosphate</name>
        <dbReference type="ChEBI" id="CHEBI:597326"/>
    </cofactor>
</comment>
<feature type="binding site" evidence="9">
    <location>
        <position position="154"/>
    </location>
    <ligand>
        <name>substrate</name>
    </ligand>
</feature>
<feature type="binding site" evidence="9">
    <location>
        <position position="311"/>
    </location>
    <ligand>
        <name>substrate</name>
    </ligand>
</feature>
<dbReference type="KEGG" id="rml:FF011L_53930"/>
<dbReference type="Gene3D" id="3.90.1150.10">
    <property type="entry name" value="Aspartate Aminotransferase, domain 1"/>
    <property type="match status" value="1"/>
</dbReference>
<dbReference type="Proteomes" id="UP000320672">
    <property type="component" value="Chromosome"/>
</dbReference>
<evidence type="ECO:0000256" key="5">
    <source>
        <dbReference type="ARBA" id="ARBA00022691"/>
    </source>
</evidence>
<comment type="similarity">
    <text evidence="9">Belongs to the class-III pyridoxal-phosphate-dependent aminotransferase family. BioA subfamily.</text>
</comment>
<evidence type="ECO:0000256" key="3">
    <source>
        <dbReference type="ARBA" id="ARBA00022576"/>
    </source>
</evidence>
<comment type="subcellular location">
    <subcellularLocation>
        <location evidence="9">Cytoplasm</location>
    </subcellularLocation>
</comment>
<name>A0A517MNX5_9BACT</name>
<dbReference type="Gene3D" id="3.40.640.10">
    <property type="entry name" value="Type I PLP-dependent aspartate aminotransferase-like (Major domain)"/>
    <property type="match status" value="1"/>
</dbReference>
<reference evidence="10 11" key="1">
    <citation type="submission" date="2019-02" db="EMBL/GenBank/DDBJ databases">
        <title>Deep-cultivation of Planctomycetes and their phenomic and genomic characterization uncovers novel biology.</title>
        <authorList>
            <person name="Wiegand S."/>
            <person name="Jogler M."/>
            <person name="Boedeker C."/>
            <person name="Pinto D."/>
            <person name="Vollmers J."/>
            <person name="Rivas-Marin E."/>
            <person name="Kohn T."/>
            <person name="Peeters S.H."/>
            <person name="Heuer A."/>
            <person name="Rast P."/>
            <person name="Oberbeckmann S."/>
            <person name="Bunk B."/>
            <person name="Jeske O."/>
            <person name="Meyerdierks A."/>
            <person name="Storesund J.E."/>
            <person name="Kallscheuer N."/>
            <person name="Luecker S."/>
            <person name="Lage O.M."/>
            <person name="Pohl T."/>
            <person name="Merkel B.J."/>
            <person name="Hornburger P."/>
            <person name="Mueller R.-W."/>
            <person name="Bruemmer F."/>
            <person name="Labrenz M."/>
            <person name="Spormann A.M."/>
            <person name="Op den Camp H."/>
            <person name="Overmann J."/>
            <person name="Amann R."/>
            <person name="Jetten M.S.M."/>
            <person name="Mascher T."/>
            <person name="Medema M.H."/>
            <person name="Devos D.P."/>
            <person name="Kaster A.-K."/>
            <person name="Ovreas L."/>
            <person name="Rohde M."/>
            <person name="Galperin M.Y."/>
            <person name="Jogler C."/>
        </authorList>
    </citation>
    <scope>NUCLEOTIDE SEQUENCE [LARGE SCALE GENOMIC DNA]</scope>
    <source>
        <strain evidence="10 11">FF011L</strain>
    </source>
</reference>
<sequence>MKSTAPDQHTIPSWQQSTADHLWMPYCQQKTAPRPLPVVATEGMHLILDDGRRLIDGLASWWTACHGYNHPAIAAGVTEQLQQMPHVMFGGIQHPPAAKLATRLAALLPGDLNRVFLCDSGSVAIEVAMKMAVQSYLNRNQSGRLRFISFRNAYHGDTTGAMSLCDPVTSMHAHFKGFLLEQYPAPLPRTRQEIADFNRFVKERRDDLAGIVIEPLIQGAGGMRFHDPETLVALRNCCDDNDLLLIADEIATGFGRTGTMFACEQADIVPDIICVGKALTGGTMGMAATIATDRLYQHFHSDQPQHALMHGPTFMANPLACTAANASLDLFETEPRLQQAQALQKVLEEGLAPCRRLGSVVDVRTRGAVGVVQVKELDRVPQMIAAAVQEGIWVRPFKDMVYVTPALNMPHAVAEELCGALVKVLDAWDQDKLPIS</sequence>
<dbReference type="NCBIfam" id="TIGR00508">
    <property type="entry name" value="bioA"/>
    <property type="match status" value="1"/>
</dbReference>
<comment type="catalytic activity">
    <reaction evidence="8 9">
        <text>(8S)-8-amino-7-oxononanoate + S-adenosyl-L-methionine = S-adenosyl-4-methylsulfanyl-2-oxobutanoate + (7R,8S)-7,8-diammoniononanoate</text>
        <dbReference type="Rhea" id="RHEA:16861"/>
        <dbReference type="ChEBI" id="CHEBI:16490"/>
        <dbReference type="ChEBI" id="CHEBI:59789"/>
        <dbReference type="ChEBI" id="CHEBI:149468"/>
        <dbReference type="ChEBI" id="CHEBI:149469"/>
        <dbReference type="EC" id="2.6.1.62"/>
    </reaction>
</comment>
<dbReference type="Pfam" id="PF00202">
    <property type="entry name" value="Aminotran_3"/>
    <property type="match status" value="1"/>
</dbReference>
<dbReference type="PIRSF" id="PIRSF000521">
    <property type="entry name" value="Transaminase_4ab_Lys_Orn"/>
    <property type="match status" value="1"/>
</dbReference>
<dbReference type="HAMAP" id="MF_00834">
    <property type="entry name" value="BioA"/>
    <property type="match status" value="1"/>
</dbReference>
<evidence type="ECO:0000256" key="1">
    <source>
        <dbReference type="ARBA" id="ARBA00001933"/>
    </source>
</evidence>
<feature type="site" description="Participates in the substrate recognition with KAPA and in a stacking interaction with the adenine ring of SAM" evidence="9">
    <location>
        <position position="26"/>
    </location>
</feature>
<dbReference type="PROSITE" id="PS00600">
    <property type="entry name" value="AA_TRANSFER_CLASS_3"/>
    <property type="match status" value="1"/>
</dbReference>
<dbReference type="NCBIfam" id="NF004624">
    <property type="entry name" value="PRK05964.1"/>
    <property type="match status" value="1"/>
</dbReference>
<keyword evidence="9" id="KW-0963">Cytoplasm</keyword>
<feature type="binding site" evidence="9">
    <location>
        <begin position="312"/>
        <end position="313"/>
    </location>
    <ligand>
        <name>pyridoxal 5'-phosphate</name>
        <dbReference type="ChEBI" id="CHEBI:597326"/>
    </ligand>
</feature>
<dbReference type="InterPro" id="IPR015424">
    <property type="entry name" value="PyrdxlP-dep_Trfase"/>
</dbReference>
<feature type="binding site" evidence="9">
    <location>
        <position position="248"/>
    </location>
    <ligand>
        <name>pyridoxal 5'-phosphate</name>
        <dbReference type="ChEBI" id="CHEBI:597326"/>
    </ligand>
</feature>
<dbReference type="GO" id="GO:0009102">
    <property type="term" value="P:biotin biosynthetic process"/>
    <property type="evidence" value="ECO:0007669"/>
    <property type="project" value="UniProtKB-UniRule"/>
</dbReference>
<dbReference type="InterPro" id="IPR005815">
    <property type="entry name" value="BioA"/>
</dbReference>
<dbReference type="InterPro" id="IPR015422">
    <property type="entry name" value="PyrdxlP-dep_Trfase_small"/>
</dbReference>
<keyword evidence="11" id="KW-1185">Reference proteome</keyword>
<evidence type="ECO:0000313" key="11">
    <source>
        <dbReference type="Proteomes" id="UP000320672"/>
    </source>
</evidence>
<dbReference type="CDD" id="cd00610">
    <property type="entry name" value="OAT_like"/>
    <property type="match status" value="1"/>
</dbReference>
<dbReference type="PANTHER" id="PTHR42684:SF17">
    <property type="entry name" value="ADENOSYLMETHIONINE-8-AMINO-7-OXONONANOATE AMINOTRANSFERASE"/>
    <property type="match status" value="1"/>
</dbReference>
<feature type="binding site" evidence="9">
    <location>
        <position position="61"/>
    </location>
    <ligand>
        <name>substrate</name>
    </ligand>
</feature>
<dbReference type="InterPro" id="IPR049704">
    <property type="entry name" value="Aminotrans_3_PPA_site"/>
</dbReference>
<dbReference type="EC" id="2.6.1.62" evidence="9"/>
<evidence type="ECO:0000256" key="4">
    <source>
        <dbReference type="ARBA" id="ARBA00022679"/>
    </source>
</evidence>
<protein>
    <recommendedName>
        <fullName evidence="9">Adenosylmethionine-8-amino-7-oxononanoate aminotransferase</fullName>
        <ecNumber evidence="9">2.6.1.62</ecNumber>
    </recommendedName>
    <alternativeName>
        <fullName evidence="9">7,8-diamino-pelargonic acid aminotransferase</fullName>
        <shortName evidence="9">DAPA AT</shortName>
        <shortName evidence="9">DAPA aminotransferase</shortName>
    </alternativeName>
    <alternativeName>
        <fullName evidence="9">7,8-diaminononanoate synthase</fullName>
        <shortName evidence="9">DANS</shortName>
    </alternativeName>
    <alternativeName>
        <fullName evidence="9">Diaminopelargonic acid synthase</fullName>
    </alternativeName>
</protein>
<dbReference type="AlphaFoldDB" id="A0A517MNX5"/>
<dbReference type="PANTHER" id="PTHR42684">
    <property type="entry name" value="ADENOSYLMETHIONINE-8-AMINO-7-OXONONANOATE AMINOTRANSFERASE"/>
    <property type="match status" value="1"/>
</dbReference>
<feature type="binding site" evidence="9">
    <location>
        <begin position="121"/>
        <end position="122"/>
    </location>
    <ligand>
        <name>pyridoxal 5'-phosphate</name>
        <dbReference type="ChEBI" id="CHEBI:597326"/>
    </ligand>
</feature>
<feature type="binding site" evidence="9">
    <location>
        <position position="277"/>
    </location>
    <ligand>
        <name>substrate</name>
    </ligand>
</feature>
<evidence type="ECO:0000256" key="9">
    <source>
        <dbReference type="HAMAP-Rule" id="MF_00834"/>
    </source>
</evidence>
<dbReference type="SUPFAM" id="SSF53383">
    <property type="entry name" value="PLP-dependent transferases"/>
    <property type="match status" value="1"/>
</dbReference>
<dbReference type="EMBL" id="CP036262">
    <property type="protein sequence ID" value="QDS96581.1"/>
    <property type="molecule type" value="Genomic_DNA"/>
</dbReference>
<organism evidence="10 11">
    <name type="scientific">Roseimaritima multifibrata</name>
    <dbReference type="NCBI Taxonomy" id="1930274"/>
    <lineage>
        <taxon>Bacteria</taxon>
        <taxon>Pseudomonadati</taxon>
        <taxon>Planctomycetota</taxon>
        <taxon>Planctomycetia</taxon>
        <taxon>Pirellulales</taxon>
        <taxon>Pirellulaceae</taxon>
        <taxon>Roseimaritima</taxon>
    </lineage>
</organism>